<dbReference type="Proteomes" id="UP000298125">
    <property type="component" value="Unassembled WGS sequence"/>
</dbReference>
<protein>
    <submittedName>
        <fullName evidence="6">Channel protein TolC</fullName>
    </submittedName>
</protein>
<dbReference type="Gene3D" id="1.20.1600.10">
    <property type="entry name" value="Outer membrane efflux proteins (OEP)"/>
    <property type="match status" value="1"/>
</dbReference>
<evidence type="ECO:0000256" key="5">
    <source>
        <dbReference type="ARBA" id="ARBA00023237"/>
    </source>
</evidence>
<dbReference type="SUPFAM" id="SSF56954">
    <property type="entry name" value="Outer membrane efflux proteins (OEP)"/>
    <property type="match status" value="1"/>
</dbReference>
<keyword evidence="3" id="KW-0812">Transmembrane</keyword>
<name>A0A4R9JKZ6_9LEPT</name>
<evidence type="ECO:0000256" key="1">
    <source>
        <dbReference type="ARBA" id="ARBA00004442"/>
    </source>
</evidence>
<dbReference type="GO" id="GO:1990281">
    <property type="term" value="C:efflux pump complex"/>
    <property type="evidence" value="ECO:0007669"/>
    <property type="project" value="TreeGrafter"/>
</dbReference>
<comment type="subcellular location">
    <subcellularLocation>
        <location evidence="1">Cell outer membrane</location>
    </subcellularLocation>
</comment>
<comment type="caution">
    <text evidence="6">The sequence shown here is derived from an EMBL/GenBank/DDBJ whole genome shotgun (WGS) entry which is preliminary data.</text>
</comment>
<evidence type="ECO:0000256" key="2">
    <source>
        <dbReference type="ARBA" id="ARBA00022452"/>
    </source>
</evidence>
<evidence type="ECO:0000313" key="6">
    <source>
        <dbReference type="EMBL" id="TGL44572.1"/>
    </source>
</evidence>
<keyword evidence="4" id="KW-0472">Membrane</keyword>
<dbReference type="RefSeq" id="WP_135576428.1">
    <property type="nucleotide sequence ID" value="NZ_RQGA01000003.1"/>
</dbReference>
<accession>A0A4R9JKZ6</accession>
<reference evidence="6" key="1">
    <citation type="journal article" date="2019" name="PLoS Negl. Trop. Dis.">
        <title>Revisiting the worldwide diversity of Leptospira species in the environment.</title>
        <authorList>
            <person name="Vincent A.T."/>
            <person name="Schiettekatte O."/>
            <person name="Bourhy P."/>
            <person name="Veyrier F.J."/>
            <person name="Picardeau M."/>
        </authorList>
    </citation>
    <scope>NUCLEOTIDE SEQUENCE [LARGE SCALE GENOMIC DNA]</scope>
    <source>
        <strain evidence="6">201702692</strain>
    </source>
</reference>
<dbReference type="PANTHER" id="PTHR30026">
    <property type="entry name" value="OUTER MEMBRANE PROTEIN TOLC"/>
    <property type="match status" value="1"/>
</dbReference>
<dbReference type="EMBL" id="RQGA01000003">
    <property type="protein sequence ID" value="TGL44572.1"/>
    <property type="molecule type" value="Genomic_DNA"/>
</dbReference>
<dbReference type="PANTHER" id="PTHR30026:SF20">
    <property type="entry name" value="OUTER MEMBRANE PROTEIN TOLC"/>
    <property type="match status" value="1"/>
</dbReference>
<dbReference type="AlphaFoldDB" id="A0A4R9JKZ6"/>
<dbReference type="GO" id="GO:0009279">
    <property type="term" value="C:cell outer membrane"/>
    <property type="evidence" value="ECO:0007669"/>
    <property type="project" value="UniProtKB-SubCell"/>
</dbReference>
<dbReference type="GO" id="GO:0015288">
    <property type="term" value="F:porin activity"/>
    <property type="evidence" value="ECO:0007669"/>
    <property type="project" value="TreeGrafter"/>
</dbReference>
<keyword evidence="7" id="KW-1185">Reference proteome</keyword>
<evidence type="ECO:0000256" key="4">
    <source>
        <dbReference type="ARBA" id="ARBA00023136"/>
    </source>
</evidence>
<proteinExistence type="predicted"/>
<sequence length="453" mass="54175">MIRFYLFIFFFFLSIVPILNIWADAVEFHDLPKLVGEKSYELKLKEMEIERKKVDIDSRNLRYLPSVNLEHSPFFESLRGDGYNRKGWNTSLNLNWNFQDQGNTVLTNMILELEYERLLLEYRALYQKELFDQAFQYAETLKLLAFYDYDFSNESDADKQFQTVQKLYKQGIESYLVTQNSKVDYFFYKYNVIKSRLDQQKSQSIFRRKFLLKDVALKQIPEREYKILPLESTLSEYEKNLTDLNFDIILTINQVKILEIQKMVRFNELWVPDFFVNVYNQSSRESYSGLSGTWANSMEVYDYSRNDFSRYARSSDADFNVGGNFGFRFPLFNRWLSKNEFDKSKIEIKLAKSQSQFLRENTGLYLFELIQQHNNLVELYDISRESKRIAEENYQIMEKAYKTGSASVIELQTVDRRLRDVMRNEIQNRYDLIQLRLQIGLLLGDTMKFLNNN</sequence>
<evidence type="ECO:0000256" key="3">
    <source>
        <dbReference type="ARBA" id="ARBA00022692"/>
    </source>
</evidence>
<organism evidence="6 7">
    <name type="scientific">Leptospira perdikensis</name>
    <dbReference type="NCBI Taxonomy" id="2484948"/>
    <lineage>
        <taxon>Bacteria</taxon>
        <taxon>Pseudomonadati</taxon>
        <taxon>Spirochaetota</taxon>
        <taxon>Spirochaetia</taxon>
        <taxon>Leptospirales</taxon>
        <taxon>Leptospiraceae</taxon>
        <taxon>Leptospira</taxon>
    </lineage>
</organism>
<dbReference type="InterPro" id="IPR051906">
    <property type="entry name" value="TolC-like"/>
</dbReference>
<evidence type="ECO:0000313" key="7">
    <source>
        <dbReference type="Proteomes" id="UP000298125"/>
    </source>
</evidence>
<keyword evidence="2" id="KW-1134">Transmembrane beta strand</keyword>
<dbReference type="GO" id="GO:0015562">
    <property type="term" value="F:efflux transmembrane transporter activity"/>
    <property type="evidence" value="ECO:0007669"/>
    <property type="project" value="InterPro"/>
</dbReference>
<gene>
    <name evidence="6" type="ORF">EHQ49_03620</name>
</gene>
<keyword evidence="5" id="KW-0998">Cell outer membrane</keyword>
<dbReference type="OrthoDB" id="315294at2"/>